<keyword evidence="4" id="KW-1185">Reference proteome</keyword>
<name>C0HGM6_MAIZE</name>
<reference evidence="2" key="1">
    <citation type="journal article" date="2009" name="PLoS Genet.">
        <title>Sequencing, mapping, and analysis of 27,455 maize full-length cDNAs.</title>
        <authorList>
            <person name="Soderlund C."/>
            <person name="Descour A."/>
            <person name="Kudrna D."/>
            <person name="Bomhoff M."/>
            <person name="Boyd L."/>
            <person name="Currie J."/>
            <person name="Angelova A."/>
            <person name="Collura K."/>
            <person name="Wissotski M."/>
            <person name="Ashley E."/>
            <person name="Morrow D."/>
            <person name="Fernandes J."/>
            <person name="Walbot V."/>
            <person name="Yu Y."/>
        </authorList>
    </citation>
    <scope>NUCLEOTIDE SEQUENCE</scope>
    <source>
        <strain evidence="2">B73</strain>
    </source>
</reference>
<dbReference type="Gramene" id="Zm00001eb069450_T002">
    <property type="protein sequence ID" value="Zm00001eb069450_P002"/>
    <property type="gene ID" value="Zm00001eb069450"/>
</dbReference>
<dbReference type="EnsemblPlants" id="Zm00001eb069450_T002">
    <property type="protein sequence ID" value="Zm00001eb069450_P002"/>
    <property type="gene ID" value="Zm00001eb069450"/>
</dbReference>
<accession>C0HGM6</accession>
<protein>
    <submittedName>
        <fullName evidence="2 3">Uncharacterized protein</fullName>
    </submittedName>
</protein>
<feature type="region of interest" description="Disordered" evidence="1">
    <location>
        <begin position="43"/>
        <end position="62"/>
    </location>
</feature>
<evidence type="ECO:0000313" key="3">
    <source>
        <dbReference type="EnsemblPlants" id="Zm00001eb069450_P001"/>
    </source>
</evidence>
<dbReference type="AlphaFoldDB" id="C0HGM6"/>
<sequence>MVWYTMELGEPVYMPPDTDTPFHTLMRQYGSAPCQTISWRLETGSRPNEKAPVDGSAGPLQETRRAAGRAPWIIRNRMPGRMVSVGWSKLCHMTVPLGSWSCRLPVSSSTARGVPLSWTAAAAAFCVLQRVRPWESESTRSKLLLMASVGDDDVVAGLSRLATHTTVRLRSGMPWNQIATYRLVLVLEPDGEKKPRAKTPPLEMSRSPGESGLALASWSSDLQTRIIRRSRRMEMVRLVISILWLCSSLTSIDQGPRKWHQDIDQRLYTWTRWSRKFTGCSLTNLMKMQNVNAV</sequence>
<dbReference type="Proteomes" id="UP000007305">
    <property type="component" value="Chromosome 2"/>
</dbReference>
<dbReference type="EMBL" id="BT061482">
    <property type="protein sequence ID" value="ACN26179.1"/>
    <property type="molecule type" value="mRNA"/>
</dbReference>
<reference evidence="3" key="3">
    <citation type="submission" date="2019-07" db="EMBL/GenBank/DDBJ databases">
        <authorList>
            <person name="Seetharam A."/>
            <person name="Woodhouse M."/>
            <person name="Cannon E."/>
        </authorList>
    </citation>
    <scope>NUCLEOTIDE SEQUENCE [LARGE SCALE GENOMIC DNA]</scope>
    <source>
        <strain evidence="3">cv. B73</strain>
    </source>
</reference>
<evidence type="ECO:0000256" key="1">
    <source>
        <dbReference type="SAM" id="MobiDB-lite"/>
    </source>
</evidence>
<evidence type="ECO:0000313" key="4">
    <source>
        <dbReference type="Proteomes" id="UP000007305"/>
    </source>
</evidence>
<dbReference type="Gramene" id="Zm00001eb069450_T001">
    <property type="protein sequence ID" value="Zm00001eb069450_P001"/>
    <property type="gene ID" value="Zm00001eb069450"/>
</dbReference>
<evidence type="ECO:0000313" key="2">
    <source>
        <dbReference type="EMBL" id="ACN26179.1"/>
    </source>
</evidence>
<reference evidence="4" key="2">
    <citation type="submission" date="2015-12" db="EMBL/GenBank/DDBJ databases">
        <title>Update maize B73 reference genome by single molecule sequencing technologies.</title>
        <authorList>
            <consortium name="Maize Genome Sequencing Project"/>
            <person name="Ware D."/>
        </authorList>
    </citation>
    <scope>NUCLEOTIDE SEQUENCE [LARGE SCALE GENOMIC DNA]</scope>
    <source>
        <strain evidence="4">cv. B73</strain>
    </source>
</reference>
<organism evidence="2">
    <name type="scientific">Zea mays</name>
    <name type="common">Maize</name>
    <dbReference type="NCBI Taxonomy" id="4577"/>
    <lineage>
        <taxon>Eukaryota</taxon>
        <taxon>Viridiplantae</taxon>
        <taxon>Streptophyta</taxon>
        <taxon>Embryophyta</taxon>
        <taxon>Tracheophyta</taxon>
        <taxon>Spermatophyta</taxon>
        <taxon>Magnoliopsida</taxon>
        <taxon>Liliopsida</taxon>
        <taxon>Poales</taxon>
        <taxon>Poaceae</taxon>
        <taxon>PACMAD clade</taxon>
        <taxon>Panicoideae</taxon>
        <taxon>Andropogonodae</taxon>
        <taxon>Andropogoneae</taxon>
        <taxon>Tripsacinae</taxon>
        <taxon>Zea</taxon>
    </lineage>
</organism>
<dbReference type="EnsemblPlants" id="Zm00001eb069450_T001">
    <property type="protein sequence ID" value="Zm00001eb069450_P001"/>
    <property type="gene ID" value="Zm00001eb069450"/>
</dbReference>
<proteinExistence type="evidence at transcript level"/>
<reference evidence="3" key="4">
    <citation type="submission" date="2021-05" db="UniProtKB">
        <authorList>
            <consortium name="EnsemblPlants"/>
        </authorList>
    </citation>
    <scope>IDENTIFICATION</scope>
    <source>
        <strain evidence="3">cv. B73</strain>
    </source>
</reference>